<accession>A0A2I0JM58</accession>
<proteinExistence type="predicted"/>
<protein>
    <submittedName>
        <fullName evidence="2">Uncharacterized protein</fullName>
    </submittedName>
</protein>
<comment type="caution">
    <text evidence="2">The sequence shown here is derived from an EMBL/GenBank/DDBJ whole genome shotgun (WGS) entry which is preliminary data.</text>
</comment>
<dbReference type="AlphaFoldDB" id="A0A2I0JM58"/>
<evidence type="ECO:0000256" key="1">
    <source>
        <dbReference type="SAM" id="MobiDB-lite"/>
    </source>
</evidence>
<reference evidence="2 3" key="1">
    <citation type="submission" date="2017-11" db="EMBL/GenBank/DDBJ databases">
        <title>De-novo sequencing of pomegranate (Punica granatum L.) genome.</title>
        <authorList>
            <person name="Akparov Z."/>
            <person name="Amiraslanov A."/>
            <person name="Hajiyeva S."/>
            <person name="Abbasov M."/>
            <person name="Kaur K."/>
            <person name="Hamwieh A."/>
            <person name="Solovyev V."/>
            <person name="Salamov A."/>
            <person name="Braich B."/>
            <person name="Kosarev P."/>
            <person name="Mahmoud A."/>
            <person name="Hajiyev E."/>
            <person name="Babayeva S."/>
            <person name="Izzatullayeva V."/>
            <person name="Mammadov A."/>
            <person name="Mammadov A."/>
            <person name="Sharifova S."/>
            <person name="Ojaghi J."/>
            <person name="Eynullazada K."/>
            <person name="Bayramov B."/>
            <person name="Abdulazimova A."/>
            <person name="Shahmuradov I."/>
        </authorList>
    </citation>
    <scope>NUCLEOTIDE SEQUENCE [LARGE SCALE GENOMIC DNA]</scope>
    <source>
        <strain evidence="3">cv. AG2017</strain>
        <tissue evidence="2">Leaf</tissue>
    </source>
</reference>
<organism evidence="2 3">
    <name type="scientific">Punica granatum</name>
    <name type="common">Pomegranate</name>
    <dbReference type="NCBI Taxonomy" id="22663"/>
    <lineage>
        <taxon>Eukaryota</taxon>
        <taxon>Viridiplantae</taxon>
        <taxon>Streptophyta</taxon>
        <taxon>Embryophyta</taxon>
        <taxon>Tracheophyta</taxon>
        <taxon>Spermatophyta</taxon>
        <taxon>Magnoliopsida</taxon>
        <taxon>eudicotyledons</taxon>
        <taxon>Gunneridae</taxon>
        <taxon>Pentapetalae</taxon>
        <taxon>rosids</taxon>
        <taxon>malvids</taxon>
        <taxon>Myrtales</taxon>
        <taxon>Lythraceae</taxon>
        <taxon>Punica</taxon>
    </lineage>
</organism>
<keyword evidence="3" id="KW-1185">Reference proteome</keyword>
<evidence type="ECO:0000313" key="3">
    <source>
        <dbReference type="Proteomes" id="UP000233551"/>
    </source>
</evidence>
<sequence length="95" mass="10399">MADGTCSHESWVQRKNPPFASSDSGTAGYKEGDLGDIELKITTKDISRLPSISIFCILESSFGSGLAPRPHRLAHHCPRILHPLWSLLTLLSDRG</sequence>
<dbReference type="EMBL" id="PGOL01001591">
    <property type="protein sequence ID" value="PKI56606.1"/>
    <property type="molecule type" value="Genomic_DNA"/>
</dbReference>
<feature type="region of interest" description="Disordered" evidence="1">
    <location>
        <begin position="1"/>
        <end position="32"/>
    </location>
</feature>
<name>A0A2I0JM58_PUNGR</name>
<gene>
    <name evidence="2" type="ORF">CRG98_022989</name>
</gene>
<dbReference type="Proteomes" id="UP000233551">
    <property type="component" value="Unassembled WGS sequence"/>
</dbReference>
<evidence type="ECO:0000313" key="2">
    <source>
        <dbReference type="EMBL" id="PKI56606.1"/>
    </source>
</evidence>